<gene>
    <name evidence="1" type="ORF">RGQ29_006072</name>
</gene>
<dbReference type="EMBL" id="JAXUIC010000011">
    <property type="protein sequence ID" value="KAK4563815.1"/>
    <property type="molecule type" value="Genomic_DNA"/>
</dbReference>
<proteinExistence type="predicted"/>
<accession>A0AAN7E5X2</accession>
<organism evidence="1 2">
    <name type="scientific">Quercus rubra</name>
    <name type="common">Northern red oak</name>
    <name type="synonym">Quercus borealis</name>
    <dbReference type="NCBI Taxonomy" id="3512"/>
    <lineage>
        <taxon>Eukaryota</taxon>
        <taxon>Viridiplantae</taxon>
        <taxon>Streptophyta</taxon>
        <taxon>Embryophyta</taxon>
        <taxon>Tracheophyta</taxon>
        <taxon>Spermatophyta</taxon>
        <taxon>Magnoliopsida</taxon>
        <taxon>eudicotyledons</taxon>
        <taxon>Gunneridae</taxon>
        <taxon>Pentapetalae</taxon>
        <taxon>rosids</taxon>
        <taxon>fabids</taxon>
        <taxon>Fagales</taxon>
        <taxon>Fagaceae</taxon>
        <taxon>Quercus</taxon>
    </lineage>
</organism>
<comment type="caution">
    <text evidence="1">The sequence shown here is derived from an EMBL/GenBank/DDBJ whole genome shotgun (WGS) entry which is preliminary data.</text>
</comment>
<dbReference type="SUPFAM" id="SSF56219">
    <property type="entry name" value="DNase I-like"/>
    <property type="match status" value="1"/>
</dbReference>
<protein>
    <recommendedName>
        <fullName evidence="3">Reverse transcriptase</fullName>
    </recommendedName>
</protein>
<dbReference type="AlphaFoldDB" id="A0AAN7E5X2"/>
<evidence type="ECO:0000313" key="2">
    <source>
        <dbReference type="Proteomes" id="UP001324115"/>
    </source>
</evidence>
<evidence type="ECO:0008006" key="3">
    <source>
        <dbReference type="Google" id="ProtNLM"/>
    </source>
</evidence>
<evidence type="ECO:0000313" key="1">
    <source>
        <dbReference type="EMBL" id="KAK4563815.1"/>
    </source>
</evidence>
<name>A0AAN7E5X2_QUERU</name>
<dbReference type="PANTHER" id="PTHR33710">
    <property type="entry name" value="BNAC02G09200D PROTEIN"/>
    <property type="match status" value="1"/>
</dbReference>
<dbReference type="PANTHER" id="PTHR33710:SF64">
    <property type="entry name" value="ENDONUCLEASE_EXONUCLEASE_PHOSPHATASE DOMAIN-CONTAINING PROTEIN"/>
    <property type="match status" value="1"/>
</dbReference>
<dbReference type="InterPro" id="IPR036691">
    <property type="entry name" value="Endo/exonu/phosph_ase_sf"/>
</dbReference>
<keyword evidence="2" id="KW-1185">Reference proteome</keyword>
<sequence>MDFLTLCLCMGLMDIQMEGGLYSWSNSSFASRLNRFLFSPLLADHFSLFTQKRLLRVLSDHFPILLEGGCQQRGRIPFRFENMWLRVDNFVDKVKEWWASYLFHGTPSFILAKKLAALKLDLKKWNEFKFGNVSVKKQTLWSKLNDLDAKEETFSLSAEEKLDQTNLRSDIEKLTLMEETSWRQKSRVLHLKEGDANTKFFHRMAISNKKNNGIESLMVNGTLSSDQGIIADYITHFFMNLYSEQQVKRPFPDSLVFPMISGENADWLERPFEEAEIFDVIQSFHGDKSPGPDGFPTAFFQAC</sequence>
<reference evidence="1 2" key="1">
    <citation type="journal article" date="2023" name="G3 (Bethesda)">
        <title>A haplotype-resolved chromosome-scale genome for Quercus rubra L. provides insights into the genetics of adaptive traits for red oak species.</title>
        <authorList>
            <person name="Kapoor B."/>
            <person name="Jenkins J."/>
            <person name="Schmutz J."/>
            <person name="Zhebentyayeva T."/>
            <person name="Kuelheim C."/>
            <person name="Coggeshall M."/>
            <person name="Heim C."/>
            <person name="Lasky J.R."/>
            <person name="Leites L."/>
            <person name="Islam-Faridi N."/>
            <person name="Romero-Severson J."/>
            <person name="DeLeo V.L."/>
            <person name="Lucas S.M."/>
            <person name="Lazic D."/>
            <person name="Gailing O."/>
            <person name="Carlson J."/>
            <person name="Staton M."/>
        </authorList>
    </citation>
    <scope>NUCLEOTIDE SEQUENCE [LARGE SCALE GENOMIC DNA]</scope>
    <source>
        <strain evidence="1">Pseudo-F2</strain>
    </source>
</reference>
<dbReference type="Proteomes" id="UP001324115">
    <property type="component" value="Unassembled WGS sequence"/>
</dbReference>